<keyword evidence="9" id="KW-0967">Endosome</keyword>
<dbReference type="SUPFAM" id="SSF57903">
    <property type="entry name" value="FYVE/PHD zinc finger"/>
    <property type="match status" value="1"/>
</dbReference>
<evidence type="ECO:0000256" key="6">
    <source>
        <dbReference type="ARBA" id="ARBA00022553"/>
    </source>
</evidence>
<dbReference type="InterPro" id="IPR011011">
    <property type="entry name" value="Znf_FYVE_PHD"/>
</dbReference>
<dbReference type="InterPro" id="IPR001841">
    <property type="entry name" value="Znf_RING"/>
</dbReference>
<dbReference type="FunFam" id="1.20.5.730:FF:000005">
    <property type="entry name" value="RABaptiN (Rab effector)"/>
    <property type="match status" value="1"/>
</dbReference>
<dbReference type="InterPro" id="IPR000306">
    <property type="entry name" value="Znf_FYVE"/>
</dbReference>
<dbReference type="GO" id="GO:0008083">
    <property type="term" value="F:growth factor activity"/>
    <property type="evidence" value="ECO:0007669"/>
    <property type="project" value="InterPro"/>
</dbReference>
<evidence type="ECO:0000256" key="16">
    <source>
        <dbReference type="SAM" id="MobiDB-lite"/>
    </source>
</evidence>
<keyword evidence="11" id="KW-0862">Zinc</keyword>
<evidence type="ECO:0000259" key="18">
    <source>
        <dbReference type="PROSITE" id="PS50178"/>
    </source>
</evidence>
<keyword evidence="5" id="KW-0963">Cytoplasm</keyword>
<evidence type="ECO:0000256" key="12">
    <source>
        <dbReference type="ARBA" id="ARBA00022927"/>
    </source>
</evidence>
<feature type="domain" description="RING-type" evidence="17">
    <location>
        <begin position="606"/>
        <end position="654"/>
    </location>
</feature>
<keyword evidence="4" id="KW-0813">Transport</keyword>
<dbReference type="GO" id="GO:0008270">
    <property type="term" value="F:zinc ion binding"/>
    <property type="evidence" value="ECO:0007669"/>
    <property type="project" value="UniProtKB-KW"/>
</dbReference>
<dbReference type="GO" id="GO:0005096">
    <property type="term" value="F:GTPase activator activity"/>
    <property type="evidence" value="ECO:0007669"/>
    <property type="project" value="InterPro"/>
</dbReference>
<dbReference type="Proteomes" id="UP001153636">
    <property type="component" value="Chromosome 3"/>
</dbReference>
<evidence type="ECO:0000256" key="1">
    <source>
        <dbReference type="ARBA" id="ARBA00004412"/>
    </source>
</evidence>
<dbReference type="InterPro" id="IPR013083">
    <property type="entry name" value="Znf_RING/FYVE/PHD"/>
</dbReference>
<dbReference type="PANTHER" id="PTHR31179">
    <property type="entry name" value="RAB GTPASE-BINDING EFFECTOR PROTEIN"/>
    <property type="match status" value="1"/>
</dbReference>
<dbReference type="EMBL" id="OV651815">
    <property type="protein sequence ID" value="CAH1108501.1"/>
    <property type="molecule type" value="Genomic_DNA"/>
</dbReference>
<dbReference type="CDD" id="cd15739">
    <property type="entry name" value="FYVE_RABE_unchar"/>
    <property type="match status" value="1"/>
</dbReference>
<organism evidence="19 20">
    <name type="scientific">Psylliodes chrysocephalus</name>
    <dbReference type="NCBI Taxonomy" id="3402493"/>
    <lineage>
        <taxon>Eukaryota</taxon>
        <taxon>Metazoa</taxon>
        <taxon>Ecdysozoa</taxon>
        <taxon>Arthropoda</taxon>
        <taxon>Hexapoda</taxon>
        <taxon>Insecta</taxon>
        <taxon>Pterygota</taxon>
        <taxon>Neoptera</taxon>
        <taxon>Endopterygota</taxon>
        <taxon>Coleoptera</taxon>
        <taxon>Polyphaga</taxon>
        <taxon>Cucujiformia</taxon>
        <taxon>Chrysomeloidea</taxon>
        <taxon>Chrysomelidae</taxon>
        <taxon>Galerucinae</taxon>
        <taxon>Alticini</taxon>
        <taxon>Psylliodes</taxon>
    </lineage>
</organism>
<keyword evidence="13 15" id="KW-0175">Coiled coil</keyword>
<evidence type="ECO:0000256" key="7">
    <source>
        <dbReference type="ARBA" id="ARBA00022583"/>
    </source>
</evidence>
<dbReference type="InterPro" id="IPR003914">
    <property type="entry name" value="Rabaptin"/>
</dbReference>
<evidence type="ECO:0008006" key="21">
    <source>
        <dbReference type="Google" id="ProtNLM"/>
    </source>
</evidence>
<feature type="coiled-coil region" evidence="15">
    <location>
        <begin position="296"/>
        <end position="408"/>
    </location>
</feature>
<keyword evidence="6" id="KW-0597">Phosphoprotein</keyword>
<dbReference type="Pfam" id="PF09311">
    <property type="entry name" value="Rab5-bind"/>
    <property type="match status" value="1"/>
</dbReference>
<protein>
    <recommendedName>
        <fullName evidence="21">FYVE-type domain-containing protein</fullName>
    </recommendedName>
</protein>
<dbReference type="InterPro" id="IPR017455">
    <property type="entry name" value="Znf_FYVE-rel"/>
</dbReference>
<proteinExistence type="inferred from homology"/>
<feature type="region of interest" description="Disordered" evidence="16">
    <location>
        <begin position="203"/>
        <end position="222"/>
    </location>
</feature>
<feature type="coiled-coil region" evidence="15">
    <location>
        <begin position="229"/>
        <end position="256"/>
    </location>
</feature>
<evidence type="ECO:0000256" key="13">
    <source>
        <dbReference type="ARBA" id="ARBA00023054"/>
    </source>
</evidence>
<keyword evidence="10 14" id="KW-0863">Zinc-finger</keyword>
<accession>A0A9P0GF21</accession>
<evidence type="ECO:0000256" key="2">
    <source>
        <dbReference type="ARBA" id="ARBA00004496"/>
    </source>
</evidence>
<evidence type="ECO:0000256" key="9">
    <source>
        <dbReference type="ARBA" id="ARBA00022753"/>
    </source>
</evidence>
<dbReference type="Gene3D" id="1.20.5.730">
    <property type="entry name" value="Single helix bin"/>
    <property type="match status" value="1"/>
</dbReference>
<dbReference type="GO" id="GO:0015031">
    <property type="term" value="P:protein transport"/>
    <property type="evidence" value="ECO:0007669"/>
    <property type="project" value="UniProtKB-KW"/>
</dbReference>
<evidence type="ECO:0000256" key="11">
    <source>
        <dbReference type="ARBA" id="ARBA00022833"/>
    </source>
</evidence>
<feature type="region of interest" description="Disordered" evidence="16">
    <location>
        <begin position="256"/>
        <end position="275"/>
    </location>
</feature>
<keyword evidence="20" id="KW-1185">Reference proteome</keyword>
<gene>
    <name evidence="19" type="ORF">PSYICH_LOCUS9546</name>
</gene>
<dbReference type="InterPro" id="IPR015390">
    <property type="entry name" value="Rabaptin_Rab5-bd_dom"/>
</dbReference>
<evidence type="ECO:0000313" key="19">
    <source>
        <dbReference type="EMBL" id="CAH1108501.1"/>
    </source>
</evidence>
<evidence type="ECO:0000256" key="8">
    <source>
        <dbReference type="ARBA" id="ARBA00022723"/>
    </source>
</evidence>
<evidence type="ECO:0000256" key="3">
    <source>
        <dbReference type="ARBA" id="ARBA00006603"/>
    </source>
</evidence>
<evidence type="ECO:0000256" key="15">
    <source>
        <dbReference type="SAM" id="Coils"/>
    </source>
</evidence>
<dbReference type="GO" id="GO:0005769">
    <property type="term" value="C:early endosome"/>
    <property type="evidence" value="ECO:0007669"/>
    <property type="project" value="UniProtKB-SubCell"/>
</dbReference>
<dbReference type="PANTHER" id="PTHR31179:SF7">
    <property type="entry name" value="FYVE-TYPE DOMAIN-CONTAINING PROTEIN"/>
    <property type="match status" value="1"/>
</dbReference>
<feature type="region of interest" description="Disordered" evidence="16">
    <location>
        <begin position="165"/>
        <end position="185"/>
    </location>
</feature>
<evidence type="ECO:0000313" key="20">
    <source>
        <dbReference type="Proteomes" id="UP001153636"/>
    </source>
</evidence>
<evidence type="ECO:0000256" key="14">
    <source>
        <dbReference type="PROSITE-ProRule" id="PRU00175"/>
    </source>
</evidence>
<keyword evidence="7" id="KW-0254">Endocytosis</keyword>
<dbReference type="AlphaFoldDB" id="A0A9P0GF21"/>
<dbReference type="PROSITE" id="PS50178">
    <property type="entry name" value="ZF_FYVE"/>
    <property type="match status" value="1"/>
</dbReference>
<evidence type="ECO:0000259" key="17">
    <source>
        <dbReference type="PROSITE" id="PS50089"/>
    </source>
</evidence>
<evidence type="ECO:0000256" key="5">
    <source>
        <dbReference type="ARBA" id="ARBA00022490"/>
    </source>
</evidence>
<feature type="domain" description="FYVE-type" evidence="18">
    <location>
        <begin position="600"/>
        <end position="658"/>
    </location>
</feature>
<comment type="subcellular location">
    <subcellularLocation>
        <location evidence="2">Cytoplasm</location>
    </subcellularLocation>
    <subcellularLocation>
        <location evidence="1">Early endosome</location>
    </subcellularLocation>
</comment>
<evidence type="ECO:0000256" key="10">
    <source>
        <dbReference type="ARBA" id="ARBA00022771"/>
    </source>
</evidence>
<dbReference type="Pfam" id="PF03528">
    <property type="entry name" value="Rabaptin"/>
    <property type="match status" value="1"/>
</dbReference>
<reference evidence="19" key="1">
    <citation type="submission" date="2022-01" db="EMBL/GenBank/DDBJ databases">
        <authorList>
            <person name="King R."/>
        </authorList>
    </citation>
    <scope>NUCLEOTIDE SEQUENCE</scope>
</reference>
<feature type="coiled-coil region" evidence="15">
    <location>
        <begin position="455"/>
        <end position="570"/>
    </location>
</feature>
<sequence>MDLPELQDVPDGDKGADFYLHKLKASEFASINDFLDLQAQIHGLLEEKKQIQEEFNIQRAKLKDLFLLKEAELARKIEENEKLSGELAKLKNELDDCKSQLVVDSMTLESTFEVEKRKADEEIASLQRLVHETVEESSSTRSLYDTELKKLDNYIQQLQKEISDLKREKKEESPHHISQEHSSLAPSQVLNVLTKGLKKLGADSFSSQESVEDPSRKTEEDAEVLRSLVEPLNDQIKALKEKLRATDEQLQRCKACSHRQDDVPSSGSSPHHANLSATAATNTSFESHRLFICDMCSNYEAQLVREQKLCKELEAKVVSAEKAAERHKEELLKEIGFRKDMEEKWNEKKEEHKRQVAELTRTTECTEQDLMELKQFFNQTCSEMKMSLGKLTHERETVHQELVKLQQENDMLVGKYTAHSQELQSEKIDLPNTVEELQELILKIQQDLIITKIGKEAKEKNVNTLQSEIMLLKDRITNDQHERKGLEDNLEVEIRSLRKQIDQLQKEKKQISSSQEKLANSEIQNQEKLKEQTNKINELTEAIKTLERQNNELINRVTSLQQELDNTETVQQDFVRLSQSLQIQLEKIRESDNEVRWQHDEDVDECPNCHTGFSSSKRKQHCKHCGQIFCQNCLARTVLSGPHSRPSKVCDVCHTLLDKSSAPYFSEAPPMT</sequence>
<name>A0A9P0GF21_9CUCU</name>
<keyword evidence="12" id="KW-0653">Protein transport</keyword>
<dbReference type="GO" id="GO:0006897">
    <property type="term" value="P:endocytosis"/>
    <property type="evidence" value="ECO:0007669"/>
    <property type="project" value="UniProtKB-KW"/>
</dbReference>
<comment type="similarity">
    <text evidence="3">Belongs to the rabaptin family.</text>
</comment>
<dbReference type="OrthoDB" id="79940at2759"/>
<dbReference type="InterPro" id="IPR018514">
    <property type="entry name" value="Rabaptin_CC"/>
</dbReference>
<evidence type="ECO:0000256" key="4">
    <source>
        <dbReference type="ARBA" id="ARBA00022448"/>
    </source>
</evidence>
<dbReference type="Gene3D" id="3.30.40.10">
    <property type="entry name" value="Zinc/RING finger domain, C3HC4 (zinc finger)"/>
    <property type="match status" value="1"/>
</dbReference>
<dbReference type="SMART" id="SM00064">
    <property type="entry name" value="FYVE"/>
    <property type="match status" value="1"/>
</dbReference>
<feature type="compositionally biased region" description="Basic and acidic residues" evidence="16">
    <location>
        <begin position="165"/>
        <end position="179"/>
    </location>
</feature>
<dbReference type="Pfam" id="PF01363">
    <property type="entry name" value="FYVE"/>
    <property type="match status" value="1"/>
</dbReference>
<keyword evidence="8" id="KW-0479">Metal-binding</keyword>
<dbReference type="PROSITE" id="PS50089">
    <property type="entry name" value="ZF_RING_2"/>
    <property type="match status" value="1"/>
</dbReference>